<comment type="caution">
    <text evidence="2">The sequence shown here is derived from an EMBL/GenBank/DDBJ whole genome shotgun (WGS) entry which is preliminary data.</text>
</comment>
<dbReference type="EMBL" id="JBEXPZ010000064">
    <property type="protein sequence ID" value="MET9850086.1"/>
    <property type="molecule type" value="Genomic_DNA"/>
</dbReference>
<dbReference type="Proteomes" id="UP001550210">
    <property type="component" value="Unassembled WGS sequence"/>
</dbReference>
<feature type="compositionally biased region" description="Polar residues" evidence="1">
    <location>
        <begin position="391"/>
        <end position="401"/>
    </location>
</feature>
<feature type="compositionally biased region" description="Low complexity" evidence="1">
    <location>
        <begin position="68"/>
        <end position="81"/>
    </location>
</feature>
<dbReference type="RefSeq" id="WP_355403029.1">
    <property type="nucleotide sequence ID" value="NZ_JBEGHN010000014.1"/>
</dbReference>
<feature type="region of interest" description="Disordered" evidence="1">
    <location>
        <begin position="385"/>
        <end position="416"/>
    </location>
</feature>
<reference evidence="2 3" key="1">
    <citation type="submission" date="2024-06" db="EMBL/GenBank/DDBJ databases">
        <title>The Natural Products Discovery Center: Release of the First 8490 Sequenced Strains for Exploring Actinobacteria Biosynthetic Diversity.</title>
        <authorList>
            <person name="Kalkreuter E."/>
            <person name="Kautsar S.A."/>
            <person name="Yang D."/>
            <person name="Bader C.D."/>
            <person name="Teijaro C.N."/>
            <person name="Fluegel L."/>
            <person name="Davis C.M."/>
            <person name="Simpson J.R."/>
            <person name="Lauterbach L."/>
            <person name="Steele A.D."/>
            <person name="Gui C."/>
            <person name="Meng S."/>
            <person name="Li G."/>
            <person name="Viehrig K."/>
            <person name="Ye F."/>
            <person name="Su P."/>
            <person name="Kiefer A.F."/>
            <person name="Nichols A."/>
            <person name="Cepeda A.J."/>
            <person name="Yan W."/>
            <person name="Fan B."/>
            <person name="Jiang Y."/>
            <person name="Adhikari A."/>
            <person name="Zheng C.-J."/>
            <person name="Schuster L."/>
            <person name="Cowan T.M."/>
            <person name="Smanski M.J."/>
            <person name="Chevrette M.G."/>
            <person name="De Carvalho L.P.S."/>
            <person name="Shen B."/>
        </authorList>
    </citation>
    <scope>NUCLEOTIDE SEQUENCE [LARGE SCALE GENOMIC DNA]</scope>
    <source>
        <strain evidence="2 3">NPDC006434</strain>
    </source>
</reference>
<keyword evidence="3" id="KW-1185">Reference proteome</keyword>
<feature type="compositionally biased region" description="Basic and acidic residues" evidence="1">
    <location>
        <begin position="1"/>
        <end position="11"/>
    </location>
</feature>
<gene>
    <name evidence="2" type="ORF">ABZZ21_37175</name>
</gene>
<feature type="region of interest" description="Disordered" evidence="1">
    <location>
        <begin position="1"/>
        <end position="29"/>
    </location>
</feature>
<feature type="region of interest" description="Disordered" evidence="1">
    <location>
        <begin position="48"/>
        <end position="87"/>
    </location>
</feature>
<evidence type="ECO:0000313" key="2">
    <source>
        <dbReference type="EMBL" id="MET9850086.1"/>
    </source>
</evidence>
<protein>
    <submittedName>
        <fullName evidence="2">Uncharacterized protein</fullName>
    </submittedName>
</protein>
<accession>A0ABV2V8E2</accession>
<evidence type="ECO:0000313" key="3">
    <source>
        <dbReference type="Proteomes" id="UP001550210"/>
    </source>
</evidence>
<name>A0ABV2V8E2_9ACTN</name>
<proteinExistence type="predicted"/>
<organism evidence="2 3">
    <name type="scientific">Streptomyces ossamyceticus</name>
    <dbReference type="NCBI Taxonomy" id="249581"/>
    <lineage>
        <taxon>Bacteria</taxon>
        <taxon>Bacillati</taxon>
        <taxon>Actinomycetota</taxon>
        <taxon>Actinomycetes</taxon>
        <taxon>Kitasatosporales</taxon>
        <taxon>Streptomycetaceae</taxon>
        <taxon>Streptomyces</taxon>
    </lineage>
</organism>
<evidence type="ECO:0000256" key="1">
    <source>
        <dbReference type="SAM" id="MobiDB-lite"/>
    </source>
</evidence>
<sequence>MRAHQDHDPGRQPRTPSPRAPLTPAPAPSVLAFQQAAGNAATVRALRQGAAGPVVQRAGRGGSPTRPSSQGSDRSSGSGKSMTPADARKIRFIQDKQQLWSRINGIRALAEMDSFKQGVTAFLANIERDLEKADTDETTPIDHAAIGAVIAGFQHRTVQGNKVQYSWYKQNQTKEGFFDILDRHADASAQHGQLWSKMGSAQATEDVSVGRGTVLEASIQGRIFDGLLFGLPSWSASPALGELWRLLSQTYVEGLKGWVTAHVLDGTTQKSVLTTIEWPRLKAQIAAHQVDGLDIIVYRAVPGPGGSDHVLVPVESFPVRTQDEFDAVPKAPVDGTDETARKEWEQTQRQVDLEQRKALVRVYSRDDEIERMNHYVTEVLGKKHGPGLVFRTSTTPRNTPAGTFAPSPTGSGPGSP</sequence>
<feature type="compositionally biased region" description="Pro residues" evidence="1">
    <location>
        <begin position="15"/>
        <end position="27"/>
    </location>
</feature>